<feature type="transmembrane region" description="Helical" evidence="13">
    <location>
        <begin position="668"/>
        <end position="688"/>
    </location>
</feature>
<keyword evidence="9 13" id="KW-0472">Membrane</keyword>
<feature type="transmembrane region" description="Helical" evidence="13">
    <location>
        <begin position="700"/>
        <end position="721"/>
    </location>
</feature>
<dbReference type="SUPFAM" id="SSF53649">
    <property type="entry name" value="Alkaline phosphatase-like"/>
    <property type="match status" value="1"/>
</dbReference>
<evidence type="ECO:0000313" key="14">
    <source>
        <dbReference type="Proteomes" id="UP000515152"/>
    </source>
</evidence>
<evidence type="ECO:0000313" key="15">
    <source>
        <dbReference type="RefSeq" id="XP_012671414.1"/>
    </source>
</evidence>
<feature type="transmembrane region" description="Helical" evidence="13">
    <location>
        <begin position="437"/>
        <end position="457"/>
    </location>
</feature>
<dbReference type="RefSeq" id="XP_012671414.1">
    <property type="nucleotide sequence ID" value="XM_012815960.3"/>
</dbReference>
<evidence type="ECO:0000256" key="6">
    <source>
        <dbReference type="ARBA" id="ARBA00022692"/>
    </source>
</evidence>
<accession>A0A6P3VH13</accession>
<dbReference type="GeneID" id="105890004"/>
<feature type="transmembrane region" description="Helical" evidence="13">
    <location>
        <begin position="742"/>
        <end position="760"/>
    </location>
</feature>
<dbReference type="InterPro" id="IPR002591">
    <property type="entry name" value="Phosphodiest/P_Trfase"/>
</dbReference>
<dbReference type="GO" id="GO:0006506">
    <property type="term" value="P:GPI anchor biosynthetic process"/>
    <property type="evidence" value="ECO:0007669"/>
    <property type="project" value="UniProtKB-UniPathway"/>
</dbReference>
<dbReference type="Proteomes" id="UP000515152">
    <property type="component" value="Chromosome 12"/>
</dbReference>
<evidence type="ECO:0000256" key="10">
    <source>
        <dbReference type="ARBA" id="ARBA00023180"/>
    </source>
</evidence>
<keyword evidence="4" id="KW-0337">GPI-anchor biosynthesis</keyword>
<evidence type="ECO:0000256" key="9">
    <source>
        <dbReference type="ARBA" id="ARBA00023136"/>
    </source>
</evidence>
<evidence type="ECO:0000256" key="13">
    <source>
        <dbReference type="SAM" id="Phobius"/>
    </source>
</evidence>
<evidence type="ECO:0000256" key="4">
    <source>
        <dbReference type="ARBA" id="ARBA00022502"/>
    </source>
</evidence>
<organism evidence="14 15">
    <name type="scientific">Clupea harengus</name>
    <name type="common">Atlantic herring</name>
    <dbReference type="NCBI Taxonomy" id="7950"/>
    <lineage>
        <taxon>Eukaryota</taxon>
        <taxon>Metazoa</taxon>
        <taxon>Chordata</taxon>
        <taxon>Craniata</taxon>
        <taxon>Vertebrata</taxon>
        <taxon>Euteleostomi</taxon>
        <taxon>Actinopterygii</taxon>
        <taxon>Neopterygii</taxon>
        <taxon>Teleostei</taxon>
        <taxon>Clupei</taxon>
        <taxon>Clupeiformes</taxon>
        <taxon>Clupeoidei</taxon>
        <taxon>Clupeidae</taxon>
        <taxon>Clupea</taxon>
    </lineage>
</organism>
<dbReference type="GO" id="GO:0051377">
    <property type="term" value="F:mannose-ethanolamine phosphotransferase activity"/>
    <property type="evidence" value="ECO:0007669"/>
    <property type="project" value="InterPro"/>
</dbReference>
<evidence type="ECO:0000256" key="11">
    <source>
        <dbReference type="ARBA" id="ARBA00079084"/>
    </source>
</evidence>
<dbReference type="Gene3D" id="3.40.720.10">
    <property type="entry name" value="Alkaline Phosphatase, subunit A"/>
    <property type="match status" value="1"/>
</dbReference>
<protein>
    <recommendedName>
        <fullName evidence="12">GPI ethanolamine phosphate transferase 3, catalytic subunit</fullName>
    </recommendedName>
    <alternativeName>
        <fullName evidence="11">Phosphatidylinositol-glycan biosynthesis class O protein</fullName>
    </alternativeName>
</protein>
<dbReference type="KEGG" id="char:105890004"/>
<dbReference type="InterPro" id="IPR039524">
    <property type="entry name" value="PIGO/GPI13"/>
</dbReference>
<evidence type="ECO:0000256" key="2">
    <source>
        <dbReference type="ARBA" id="ARBA00004687"/>
    </source>
</evidence>
<dbReference type="OrthoDB" id="272139at2759"/>
<feature type="transmembrane region" description="Helical" evidence="13">
    <location>
        <begin position="863"/>
        <end position="885"/>
    </location>
</feature>
<name>A0A6P3VH13_CLUHA</name>
<feature type="transmembrane region" description="Helical" evidence="13">
    <location>
        <begin position="6"/>
        <end position="31"/>
    </location>
</feature>
<dbReference type="PANTHER" id="PTHR23071">
    <property type="entry name" value="PHOSPHATIDYLINOSITOL GLYCAN"/>
    <property type="match status" value="1"/>
</dbReference>
<dbReference type="PANTHER" id="PTHR23071:SF1">
    <property type="entry name" value="GPI ETHANOLAMINE PHOSPHATE TRANSFERASE 3"/>
    <property type="match status" value="1"/>
</dbReference>
<comment type="subcellular location">
    <subcellularLocation>
        <location evidence="1">Endoplasmic reticulum membrane</location>
        <topology evidence="1">Multi-pass membrane protein</topology>
    </subcellularLocation>
</comment>
<evidence type="ECO:0000256" key="12">
    <source>
        <dbReference type="ARBA" id="ARBA00093602"/>
    </source>
</evidence>
<keyword evidence="6 13" id="KW-0812">Transmembrane</keyword>
<keyword evidence="5 15" id="KW-0808">Transferase</keyword>
<dbReference type="InterPro" id="IPR037675">
    <property type="entry name" value="PIG-O_N"/>
</dbReference>
<evidence type="ECO:0000256" key="8">
    <source>
        <dbReference type="ARBA" id="ARBA00022989"/>
    </source>
</evidence>
<keyword evidence="14" id="KW-1185">Reference proteome</keyword>
<gene>
    <name evidence="15" type="primary">pigo</name>
</gene>
<feature type="transmembrane region" description="Helical" evidence="13">
    <location>
        <begin position="1054"/>
        <end position="1079"/>
    </location>
</feature>
<keyword evidence="7" id="KW-0256">Endoplasmic reticulum</keyword>
<evidence type="ECO:0000256" key="7">
    <source>
        <dbReference type="ARBA" id="ARBA00022824"/>
    </source>
</evidence>
<keyword evidence="8 13" id="KW-1133">Transmembrane helix</keyword>
<feature type="transmembrane region" description="Helical" evidence="13">
    <location>
        <begin position="567"/>
        <end position="584"/>
    </location>
</feature>
<feature type="transmembrane region" description="Helical" evidence="13">
    <location>
        <begin position="953"/>
        <end position="972"/>
    </location>
</feature>
<feature type="transmembrane region" description="Helical" evidence="13">
    <location>
        <begin position="469"/>
        <end position="489"/>
    </location>
</feature>
<dbReference type="Pfam" id="PF01663">
    <property type="entry name" value="Phosphodiest"/>
    <property type="match status" value="1"/>
</dbReference>
<comment type="similarity">
    <text evidence="3">Belongs to the PIGG/PIGN/PIGO family. PIGO subfamily.</text>
</comment>
<evidence type="ECO:0000256" key="1">
    <source>
        <dbReference type="ARBA" id="ARBA00004477"/>
    </source>
</evidence>
<evidence type="ECO:0000256" key="3">
    <source>
        <dbReference type="ARBA" id="ARBA00008695"/>
    </source>
</evidence>
<comment type="pathway">
    <text evidence="2">Glycolipid biosynthesis; glycosylphosphatidylinositol-anchor biosynthesis.</text>
</comment>
<proteinExistence type="inferred from homology"/>
<dbReference type="CTD" id="84720"/>
<dbReference type="FunFam" id="3.40.720.10:FF:000041">
    <property type="entry name" value="GPI ethanolamine phosphate transferase 3"/>
    <property type="match status" value="1"/>
</dbReference>
<dbReference type="InterPro" id="IPR017850">
    <property type="entry name" value="Alkaline_phosphatase_core_sf"/>
</dbReference>
<keyword evidence="10" id="KW-0325">Glycoprotein</keyword>
<sequence>MKRLPVLALLLWVCTLFYVGIFLFVGGFLLVRLEVNRTSTCEDVLLQPAGSQADFCRDQPRYRKAVVLIIDALRADFARYNPSNLVPRPYENKLPVLEELMSSRPTHTRLFTFQADPPTTTMQRIKGFTTGSLPTFIDVGNNFASSAILEDNLIHQLGQAGKRVVFMGDDTWENLFPKKFHRSLPFPSFNVKDLHTVDNGILEHLNPTMKGDDWDVLIGHFLGVDHCGHRYGPDHPAMADKLTQMNSVIRSVVEQLQNDTLLVVMGDHGMTDTGDHGGESPKETEAALFLYSHSPLFPAPGSQVEPSVVPQTDLVPTLALLLGIPIPYSSVGQVLLPLFPSPGQAEGQGSGPDQAEALWINVKQVNRFLETYSSMAKDIPADRLSELQAAFARLSAAYLGAVQQGEQASPELLHSMQAYLSSVRDTCRASWARFHPLKMAAGVALLGAACLLCYVLSELSSAVLVEGAVRAPLVAGVCVGVCVAIAQLATQGHVEAPWCLAAAAVSSEILFLWRNRRRSPRSSSSSSSSQKGRPAPPRLLSAALVVLLLRCASLLSDSYVIAEGRVVTFLLFSFGLYVPLRLNWDGFLLPPPPPDSQKPPGALPMLPLPAWAVRREGVVLCLSLGVLIGSLYLTLSMHACREEQGAWCQPSAFLSPLARVQDGRLRNLHYLLSLVALVGWTYLLYRWLRHYGNLNSPGVAVLAARWLLPTVAVLTGLHWAVSATPEDGFRGLAELMRLAQSMLPRAAFAFLGLGVALLWLDPLTVFLKHRASGGPRAASLPPPSYRASTGISPQAELHHLIPQLYQRIRRSLEDGPEEGPDEDGRPAVEAYGLGTVYSAPLVLLCGLLGVGLLLLHSETMAPAFLLLLLEAAALLHIHAACSTLSGQQGDYSTGFSVPWAPVVMWSLAASQFFHGTGHLPTFPSLQWGAAFVGFPEGHTGTLLPATLVTLNTFSSHILFAVACPLLLFWPLVCEVRFNKNGRTAGEESEEGVMEMRLRENPQQFSAALLQLAARYLFVNGAQVFASVCAAAILRRHLMVWQVFAPKLMFAASEFVVSSVFLLLGVALVLRVDVAVRGWFKRLLSEASR</sequence>
<feature type="transmembrane region" description="Helical" evidence="13">
    <location>
        <begin position="496"/>
        <end position="515"/>
    </location>
</feature>
<dbReference type="UniPathway" id="UPA00196"/>
<reference evidence="15" key="1">
    <citation type="submission" date="2025-08" db="UniProtKB">
        <authorList>
            <consortium name="RefSeq"/>
        </authorList>
    </citation>
    <scope>IDENTIFICATION</scope>
</reference>
<feature type="transmembrane region" description="Helical" evidence="13">
    <location>
        <begin position="1015"/>
        <end position="1034"/>
    </location>
</feature>
<dbReference type="AlphaFoldDB" id="A0A6P3VH13"/>
<feature type="transmembrane region" description="Helical" evidence="13">
    <location>
        <begin position="617"/>
        <end position="635"/>
    </location>
</feature>
<evidence type="ECO:0000256" key="5">
    <source>
        <dbReference type="ARBA" id="ARBA00022679"/>
    </source>
</evidence>
<dbReference type="CDD" id="cd16023">
    <property type="entry name" value="GPI_EPT_3"/>
    <property type="match status" value="1"/>
</dbReference>
<dbReference type="GO" id="GO:0005789">
    <property type="term" value="C:endoplasmic reticulum membrane"/>
    <property type="evidence" value="ECO:0007669"/>
    <property type="project" value="UniProtKB-SubCell"/>
</dbReference>
<feature type="transmembrane region" description="Helical" evidence="13">
    <location>
        <begin position="836"/>
        <end position="856"/>
    </location>
</feature>